<dbReference type="InterPro" id="IPR029062">
    <property type="entry name" value="Class_I_gatase-like"/>
</dbReference>
<name>A0AAN6RZW8_9PEZI</name>
<dbReference type="SUPFAM" id="SSF52317">
    <property type="entry name" value="Class I glutamine amidotransferase-like"/>
    <property type="match status" value="1"/>
</dbReference>
<dbReference type="EMBL" id="MU853896">
    <property type="protein sequence ID" value="KAK3936047.1"/>
    <property type="molecule type" value="Genomic_DNA"/>
</dbReference>
<reference evidence="3" key="1">
    <citation type="journal article" date="2023" name="Mol. Phylogenet. Evol.">
        <title>Genome-scale phylogeny and comparative genomics of the fungal order Sordariales.</title>
        <authorList>
            <person name="Hensen N."/>
            <person name="Bonometti L."/>
            <person name="Westerberg I."/>
            <person name="Brannstrom I.O."/>
            <person name="Guillou S."/>
            <person name="Cros-Aarteil S."/>
            <person name="Calhoun S."/>
            <person name="Haridas S."/>
            <person name="Kuo A."/>
            <person name="Mondo S."/>
            <person name="Pangilinan J."/>
            <person name="Riley R."/>
            <person name="LaButti K."/>
            <person name="Andreopoulos B."/>
            <person name="Lipzen A."/>
            <person name="Chen C."/>
            <person name="Yan M."/>
            <person name="Daum C."/>
            <person name="Ng V."/>
            <person name="Clum A."/>
            <person name="Steindorff A."/>
            <person name="Ohm R.A."/>
            <person name="Martin F."/>
            <person name="Silar P."/>
            <person name="Natvig D.O."/>
            <person name="Lalanne C."/>
            <person name="Gautier V."/>
            <person name="Ament-Velasquez S.L."/>
            <person name="Kruys A."/>
            <person name="Hutchinson M.I."/>
            <person name="Powell A.J."/>
            <person name="Barry K."/>
            <person name="Miller A.N."/>
            <person name="Grigoriev I.V."/>
            <person name="Debuchy R."/>
            <person name="Gladieux P."/>
            <person name="Hiltunen Thoren M."/>
            <person name="Johannesson H."/>
        </authorList>
    </citation>
    <scope>NUCLEOTIDE SEQUENCE [LARGE SCALE GENOMIC DNA]</scope>
    <source>
        <strain evidence="3">CBS 340.73</strain>
    </source>
</reference>
<evidence type="ECO:0000313" key="2">
    <source>
        <dbReference type="EMBL" id="KAK3936047.1"/>
    </source>
</evidence>
<evidence type="ECO:0000313" key="3">
    <source>
        <dbReference type="Proteomes" id="UP001303473"/>
    </source>
</evidence>
<dbReference type="Pfam" id="PF01965">
    <property type="entry name" value="DJ-1_PfpI"/>
    <property type="match status" value="1"/>
</dbReference>
<dbReference type="AlphaFoldDB" id="A0AAN6RZW8"/>
<organism evidence="2 3">
    <name type="scientific">Diplogelasinospora grovesii</name>
    <dbReference type="NCBI Taxonomy" id="303347"/>
    <lineage>
        <taxon>Eukaryota</taxon>
        <taxon>Fungi</taxon>
        <taxon>Dikarya</taxon>
        <taxon>Ascomycota</taxon>
        <taxon>Pezizomycotina</taxon>
        <taxon>Sordariomycetes</taxon>
        <taxon>Sordariomycetidae</taxon>
        <taxon>Sordariales</taxon>
        <taxon>Diplogelasinosporaceae</taxon>
        <taxon>Diplogelasinospora</taxon>
    </lineage>
</organism>
<dbReference type="Gene3D" id="3.40.50.880">
    <property type="match status" value="1"/>
</dbReference>
<protein>
    <submittedName>
        <fullName evidence="2">Class I glutamine amidotransferase-like protein</fullName>
    </submittedName>
</protein>
<proteinExistence type="predicted"/>
<comment type="caution">
    <text evidence="2">The sequence shown here is derived from an EMBL/GenBank/DDBJ whole genome shotgun (WGS) entry which is preliminary data.</text>
</comment>
<dbReference type="CDD" id="cd03139">
    <property type="entry name" value="GATase1_PfpI_2"/>
    <property type="match status" value="1"/>
</dbReference>
<dbReference type="Proteomes" id="UP001303473">
    <property type="component" value="Unassembled WGS sequence"/>
</dbReference>
<dbReference type="InterPro" id="IPR002818">
    <property type="entry name" value="DJ-1/PfpI"/>
</dbReference>
<keyword evidence="2" id="KW-0315">Glutamine amidotransferase</keyword>
<gene>
    <name evidence="2" type="ORF">QBC46DRAFT_396053</name>
</gene>
<feature type="domain" description="DJ-1/PfpI" evidence="1">
    <location>
        <begin position="36"/>
        <end position="157"/>
    </location>
</feature>
<keyword evidence="3" id="KW-1185">Reference proteome</keyword>
<dbReference type="PANTHER" id="PTHR43130:SF15">
    <property type="entry name" value="THIJ_PFPI FAMILY PROTEIN (AFU_ORTHOLOGUE AFUA_5G14240)"/>
    <property type="match status" value="1"/>
</dbReference>
<accession>A0AAN6RZW8</accession>
<dbReference type="PANTHER" id="PTHR43130">
    <property type="entry name" value="ARAC-FAMILY TRANSCRIPTIONAL REGULATOR"/>
    <property type="match status" value="1"/>
</dbReference>
<evidence type="ECO:0000259" key="1">
    <source>
        <dbReference type="Pfam" id="PF01965"/>
    </source>
</evidence>
<sequence>MTLSIIANNTGPIHTRSPSFLAADGSVVDTSHMLDAQLIATHTFTSAPPLDILILPGGFGSTLLMTEEKDGHITDFVASRFHHTDYVISVCTGAGFLARAGVLEGRRATTNKAGWAGITQHGRNITWIPSARWVQDGKVWTSSGVSAGMDMMVAFLRHVYGDPIINDVVNVVEYAPHTDPTWDPFSVVDNVSPWLIEGKGSRMRVSADKKRVPGANMSRSLVDCVSPLEEYPDVS</sequence>
<dbReference type="InterPro" id="IPR052158">
    <property type="entry name" value="INH-QAR"/>
</dbReference>